<dbReference type="AlphaFoldDB" id="A0A8K0RSG3"/>
<feature type="transmembrane region" description="Helical" evidence="1">
    <location>
        <begin position="43"/>
        <end position="61"/>
    </location>
</feature>
<gene>
    <name evidence="2" type="ORF">BKA59DRAFT_512808</name>
</gene>
<evidence type="ECO:0000313" key="3">
    <source>
        <dbReference type="Proteomes" id="UP000813427"/>
    </source>
</evidence>
<accession>A0A8K0RSG3</accession>
<name>A0A8K0RSG3_9HYPO</name>
<protein>
    <submittedName>
        <fullName evidence="2">Uncharacterized protein</fullName>
    </submittedName>
</protein>
<evidence type="ECO:0000313" key="2">
    <source>
        <dbReference type="EMBL" id="KAH7241284.1"/>
    </source>
</evidence>
<sequence>MPSFAAVTIYAFGISAFSHGVASLVWQKDALAKKKLAAPSLPALNSFSVVIIGIGIYYCLAAYQENRAFFAMTLARFISAKIFWSQGPAWRTIATWEALSAAVTSIALVWDLLGEA</sequence>
<comment type="caution">
    <text evidence="2">The sequence shown here is derived from an EMBL/GenBank/DDBJ whole genome shotgun (WGS) entry which is preliminary data.</text>
</comment>
<reference evidence="2" key="1">
    <citation type="journal article" date="2021" name="Nat. Commun.">
        <title>Genetic determinants of endophytism in the Arabidopsis root mycobiome.</title>
        <authorList>
            <person name="Mesny F."/>
            <person name="Miyauchi S."/>
            <person name="Thiergart T."/>
            <person name="Pickel B."/>
            <person name="Atanasova L."/>
            <person name="Karlsson M."/>
            <person name="Huettel B."/>
            <person name="Barry K.W."/>
            <person name="Haridas S."/>
            <person name="Chen C."/>
            <person name="Bauer D."/>
            <person name="Andreopoulos W."/>
            <person name="Pangilinan J."/>
            <person name="LaButti K."/>
            <person name="Riley R."/>
            <person name="Lipzen A."/>
            <person name="Clum A."/>
            <person name="Drula E."/>
            <person name="Henrissat B."/>
            <person name="Kohler A."/>
            <person name="Grigoriev I.V."/>
            <person name="Martin F.M."/>
            <person name="Hacquard S."/>
        </authorList>
    </citation>
    <scope>NUCLEOTIDE SEQUENCE</scope>
    <source>
        <strain evidence="2">MPI-SDFR-AT-0068</strain>
    </source>
</reference>
<keyword evidence="1" id="KW-0472">Membrane</keyword>
<evidence type="ECO:0000256" key="1">
    <source>
        <dbReference type="SAM" id="Phobius"/>
    </source>
</evidence>
<dbReference type="EMBL" id="JAGPXF010000005">
    <property type="protein sequence ID" value="KAH7241284.1"/>
    <property type="molecule type" value="Genomic_DNA"/>
</dbReference>
<organism evidence="2 3">
    <name type="scientific">Fusarium tricinctum</name>
    <dbReference type="NCBI Taxonomy" id="61284"/>
    <lineage>
        <taxon>Eukaryota</taxon>
        <taxon>Fungi</taxon>
        <taxon>Dikarya</taxon>
        <taxon>Ascomycota</taxon>
        <taxon>Pezizomycotina</taxon>
        <taxon>Sordariomycetes</taxon>
        <taxon>Hypocreomycetidae</taxon>
        <taxon>Hypocreales</taxon>
        <taxon>Nectriaceae</taxon>
        <taxon>Fusarium</taxon>
        <taxon>Fusarium tricinctum species complex</taxon>
    </lineage>
</organism>
<keyword evidence="3" id="KW-1185">Reference proteome</keyword>
<keyword evidence="1" id="KW-0812">Transmembrane</keyword>
<dbReference type="OrthoDB" id="10042947at2759"/>
<keyword evidence="1" id="KW-1133">Transmembrane helix</keyword>
<dbReference type="Proteomes" id="UP000813427">
    <property type="component" value="Unassembled WGS sequence"/>
</dbReference>
<proteinExistence type="predicted"/>